<dbReference type="GO" id="GO:0016920">
    <property type="term" value="F:pyroglutamyl-peptidase activity"/>
    <property type="evidence" value="ECO:0007669"/>
    <property type="project" value="InterPro"/>
</dbReference>
<evidence type="ECO:0000256" key="8">
    <source>
        <dbReference type="ARBA" id="ARBA00031559"/>
    </source>
</evidence>
<keyword evidence="10" id="KW-1185">Reference proteome</keyword>
<keyword evidence="6" id="KW-0788">Thiol protease</keyword>
<dbReference type="Pfam" id="PF01470">
    <property type="entry name" value="Peptidase_C15"/>
    <property type="match status" value="1"/>
</dbReference>
<dbReference type="AlphaFoldDB" id="A0A7V7PPA9"/>
<dbReference type="PRINTS" id="PR00706">
    <property type="entry name" value="PYROGLUPTASE"/>
</dbReference>
<evidence type="ECO:0000313" key="9">
    <source>
        <dbReference type="EMBL" id="KAB0679794.1"/>
    </source>
</evidence>
<evidence type="ECO:0000256" key="1">
    <source>
        <dbReference type="ARBA" id="ARBA00006641"/>
    </source>
</evidence>
<sequence>MEIVRNDRPLKLLLAGFSAFPGAPENPSERLVREFDAVAFAEGACIERLVLPVEWKRSWRVLEAAIRRTAPVAVLLVGLHARAKRFRIETLAFNERALDRPDAAGRLAPAPDIGAGPASIEVRLPFDALERDLAAVGIDFERSSDPGRYLCNETLFHLCLNGDELGVRYYGFIHTPLTDECVTDAERSGRPKEVRRTVRSSELRSMTETVLNCLAWALAQEAERSPMPTA</sequence>
<evidence type="ECO:0000313" key="10">
    <source>
        <dbReference type="Proteomes" id="UP000432089"/>
    </source>
</evidence>
<organism evidence="9 10">
    <name type="scientific">Plantimonas leprariae</name>
    <dbReference type="NCBI Taxonomy" id="2615207"/>
    <lineage>
        <taxon>Bacteria</taxon>
        <taxon>Pseudomonadati</taxon>
        <taxon>Pseudomonadota</taxon>
        <taxon>Alphaproteobacteria</taxon>
        <taxon>Hyphomicrobiales</taxon>
        <taxon>Aurantimonadaceae</taxon>
        <taxon>Plantimonas</taxon>
    </lineage>
</organism>
<dbReference type="PANTHER" id="PTHR23402">
    <property type="entry name" value="PROTEASE FAMILY C15 PYROGLUTAMYL-PEPTIDASE I-RELATED"/>
    <property type="match status" value="1"/>
</dbReference>
<dbReference type="GO" id="GO:0005829">
    <property type="term" value="C:cytosol"/>
    <property type="evidence" value="ECO:0007669"/>
    <property type="project" value="InterPro"/>
</dbReference>
<name>A0A7V7PPA9_9HYPH</name>
<protein>
    <recommendedName>
        <fullName evidence="2">Pyrrolidone-carboxylate peptidase</fullName>
    </recommendedName>
    <alternativeName>
        <fullName evidence="7">5-oxoprolyl-peptidase</fullName>
    </alternativeName>
    <alternativeName>
        <fullName evidence="8">Pyroglutamyl-peptidase I</fullName>
    </alternativeName>
</protein>
<evidence type="ECO:0000256" key="5">
    <source>
        <dbReference type="ARBA" id="ARBA00022801"/>
    </source>
</evidence>
<evidence type="ECO:0000256" key="6">
    <source>
        <dbReference type="ARBA" id="ARBA00022807"/>
    </source>
</evidence>
<evidence type="ECO:0000256" key="3">
    <source>
        <dbReference type="ARBA" id="ARBA00022490"/>
    </source>
</evidence>
<dbReference type="Proteomes" id="UP000432089">
    <property type="component" value="Unassembled WGS sequence"/>
</dbReference>
<dbReference type="GO" id="GO:0006508">
    <property type="term" value="P:proteolysis"/>
    <property type="evidence" value="ECO:0007669"/>
    <property type="project" value="UniProtKB-KW"/>
</dbReference>
<keyword evidence="5" id="KW-0378">Hydrolase</keyword>
<dbReference type="InterPro" id="IPR000816">
    <property type="entry name" value="Peptidase_C15"/>
</dbReference>
<evidence type="ECO:0000256" key="2">
    <source>
        <dbReference type="ARBA" id="ARBA00019191"/>
    </source>
</evidence>
<reference evidence="9 10" key="1">
    <citation type="submission" date="2019-09" db="EMBL/GenBank/DDBJ databases">
        <title>YIM 132180 draft genome.</title>
        <authorList>
            <person name="Zhang K."/>
        </authorList>
    </citation>
    <scope>NUCLEOTIDE SEQUENCE [LARGE SCALE GENOMIC DNA]</scope>
    <source>
        <strain evidence="9 10">YIM 132180</strain>
    </source>
</reference>
<keyword evidence="3" id="KW-0963">Cytoplasm</keyword>
<evidence type="ECO:0000256" key="4">
    <source>
        <dbReference type="ARBA" id="ARBA00022670"/>
    </source>
</evidence>
<keyword evidence="4" id="KW-0645">Protease</keyword>
<accession>A0A7V7PPA9</accession>
<dbReference type="PANTHER" id="PTHR23402:SF1">
    <property type="entry name" value="PYROGLUTAMYL-PEPTIDASE I"/>
    <property type="match status" value="1"/>
</dbReference>
<dbReference type="SUPFAM" id="SSF53182">
    <property type="entry name" value="Pyrrolidone carboxyl peptidase (pyroglutamate aminopeptidase)"/>
    <property type="match status" value="1"/>
</dbReference>
<evidence type="ECO:0000256" key="7">
    <source>
        <dbReference type="ARBA" id="ARBA00030836"/>
    </source>
</evidence>
<dbReference type="InterPro" id="IPR036440">
    <property type="entry name" value="Peptidase_C15-like_sf"/>
</dbReference>
<dbReference type="Gene3D" id="3.40.630.20">
    <property type="entry name" value="Peptidase C15, pyroglutamyl peptidase I-like"/>
    <property type="match status" value="1"/>
</dbReference>
<dbReference type="InterPro" id="IPR016125">
    <property type="entry name" value="Peptidase_C15-like"/>
</dbReference>
<gene>
    <name evidence="9" type="ORF">F6X38_11225</name>
</gene>
<comment type="similarity">
    <text evidence="1">Belongs to the peptidase C15 family.</text>
</comment>
<dbReference type="EMBL" id="VZDO01000008">
    <property type="protein sequence ID" value="KAB0679794.1"/>
    <property type="molecule type" value="Genomic_DNA"/>
</dbReference>
<comment type="caution">
    <text evidence="9">The sequence shown here is derived from an EMBL/GenBank/DDBJ whole genome shotgun (WGS) entry which is preliminary data.</text>
</comment>
<proteinExistence type="inferred from homology"/>